<evidence type="ECO:0008006" key="12">
    <source>
        <dbReference type="Google" id="ProtNLM"/>
    </source>
</evidence>
<evidence type="ECO:0000256" key="3">
    <source>
        <dbReference type="ARBA" id="ARBA00022617"/>
    </source>
</evidence>
<dbReference type="Proteomes" id="UP000253472">
    <property type="component" value="Unassembled WGS sequence"/>
</dbReference>
<keyword evidence="9" id="KW-0472">Membrane</keyword>
<dbReference type="InterPro" id="IPR002974">
    <property type="entry name" value="Cyt_P450_E_CYP52_ascomycetes"/>
</dbReference>
<evidence type="ECO:0000256" key="1">
    <source>
        <dbReference type="ARBA" id="ARBA00001971"/>
    </source>
</evidence>
<dbReference type="PRINTS" id="PR00385">
    <property type="entry name" value="P450"/>
</dbReference>
<keyword evidence="9" id="KW-0812">Transmembrane</keyword>
<organism evidence="10 11">
    <name type="scientific">Candida viswanathii</name>
    <dbReference type="NCBI Taxonomy" id="5486"/>
    <lineage>
        <taxon>Eukaryota</taxon>
        <taxon>Fungi</taxon>
        <taxon>Dikarya</taxon>
        <taxon>Ascomycota</taxon>
        <taxon>Saccharomycotina</taxon>
        <taxon>Pichiomycetes</taxon>
        <taxon>Debaryomycetaceae</taxon>
        <taxon>Candida/Lodderomyces clade</taxon>
        <taxon>Candida</taxon>
    </lineage>
</organism>
<evidence type="ECO:0000256" key="2">
    <source>
        <dbReference type="ARBA" id="ARBA00010617"/>
    </source>
</evidence>
<keyword evidence="9" id="KW-1133">Transmembrane helix</keyword>
<gene>
    <name evidence="10" type="ORF">Cantr_10186</name>
</gene>
<accession>A0A367YBY1</accession>
<evidence type="ECO:0000256" key="7">
    <source>
        <dbReference type="ARBA" id="ARBA00023033"/>
    </source>
</evidence>
<evidence type="ECO:0000313" key="11">
    <source>
        <dbReference type="Proteomes" id="UP000253472"/>
    </source>
</evidence>
<dbReference type="Pfam" id="PF00067">
    <property type="entry name" value="p450"/>
    <property type="match status" value="1"/>
</dbReference>
<dbReference type="InterPro" id="IPR017972">
    <property type="entry name" value="Cyt_P450_CS"/>
</dbReference>
<evidence type="ECO:0000256" key="6">
    <source>
        <dbReference type="ARBA" id="ARBA00023004"/>
    </source>
</evidence>
<keyword evidence="6 8" id="KW-0408">Iron</keyword>
<feature type="transmembrane region" description="Helical" evidence="9">
    <location>
        <begin position="12"/>
        <end position="29"/>
    </location>
</feature>
<keyword evidence="11" id="KW-1185">Reference proteome</keyword>
<dbReference type="PANTHER" id="PTHR24287">
    <property type="entry name" value="P450, PUTATIVE (EUROFUNG)-RELATED"/>
    <property type="match status" value="1"/>
</dbReference>
<dbReference type="OrthoDB" id="1470350at2759"/>
<dbReference type="PRINTS" id="PR01239">
    <property type="entry name" value="EP450IICYP52"/>
</dbReference>
<protein>
    <recommendedName>
        <fullName evidence="12">Cytochrome P450</fullName>
    </recommendedName>
</protein>
<dbReference type="STRING" id="5486.A0A367YBY1"/>
<dbReference type="SUPFAM" id="SSF48264">
    <property type="entry name" value="Cytochrome P450"/>
    <property type="match status" value="1"/>
</dbReference>
<dbReference type="Gene3D" id="1.10.630.10">
    <property type="entry name" value="Cytochrome P450"/>
    <property type="match status" value="1"/>
</dbReference>
<dbReference type="GO" id="GO:0016712">
    <property type="term" value="F:oxidoreductase activity, acting on paired donors, with incorporation or reduction of molecular oxygen, reduced flavin or flavoprotein as one donor, and incorporation of one atom of oxygen"/>
    <property type="evidence" value="ECO:0007669"/>
    <property type="project" value="InterPro"/>
</dbReference>
<comment type="similarity">
    <text evidence="2 8">Belongs to the cytochrome P450 family.</text>
</comment>
<dbReference type="CDD" id="cd11063">
    <property type="entry name" value="CYP52"/>
    <property type="match status" value="1"/>
</dbReference>
<dbReference type="EMBL" id="QLNQ01000024">
    <property type="protein sequence ID" value="RCK63366.1"/>
    <property type="molecule type" value="Genomic_DNA"/>
</dbReference>
<comment type="caution">
    <text evidence="10">The sequence shown here is derived from an EMBL/GenBank/DDBJ whole genome shotgun (WGS) entry which is preliminary data.</text>
</comment>
<dbReference type="GO" id="GO:0005506">
    <property type="term" value="F:iron ion binding"/>
    <property type="evidence" value="ECO:0007669"/>
    <property type="project" value="InterPro"/>
</dbReference>
<keyword evidence="4 8" id="KW-0479">Metal-binding</keyword>
<sequence>MSLSERVVTILYNYWYIIFLILYAINKFVKTHQTKQLMHKFNASPPVNYMHTGWFGLQATIIESKHLLNHTSIDYSVEQFNLVPFPHVHTFVSKVLGNELIMTKDPENIRVLLSSDFDKFDYGTRSSAVRPSLGMGIFTLEGENWKATRKVLKSMFDRDIISKVGVFEPHFKTLESRIDGKPDYFDIQEEFMRLGLEVSTEFLFGEALSEEIPHFKEFTHAWDLCQDYMFVRLLFTGLYWAINDWRYRKCNKIVQSFCDYLVEKSLANPRKDRYVFVQELARHTTNKSFIRDQALSMIMASRDTTAELMSFTIMELARNPDVWEKLREEVNTNFGMESPDLLTFDSLRSSKYVQAVLNETLRIYPGVPRNMKTATCNTTLPRGGGKDGKEPILVQKGQSVGLITIATQTDPEYFGADAGEFKPERWFDSSMKNLGCKYLPFNAGPRTCLGQQYTLIEASYLLVRLAQTYRVIDLLPGSAYPPRKKSLINMSAADGVVVKFHKDLDGYVRCVGGAEIN</sequence>
<keyword evidence="7 8" id="KW-0503">Monooxygenase</keyword>
<dbReference type="InterPro" id="IPR001128">
    <property type="entry name" value="Cyt_P450"/>
</dbReference>
<name>A0A367YBY1_9ASCO</name>
<evidence type="ECO:0000256" key="4">
    <source>
        <dbReference type="ARBA" id="ARBA00022723"/>
    </source>
</evidence>
<proteinExistence type="inferred from homology"/>
<dbReference type="PANTHER" id="PTHR24287:SF1">
    <property type="entry name" value="P450, PUTATIVE (EUROFUNG)-RELATED"/>
    <property type="match status" value="1"/>
</dbReference>
<reference evidence="10 11" key="1">
    <citation type="submission" date="2018-06" db="EMBL/GenBank/DDBJ databases">
        <title>Whole genome sequencing of Candida tropicalis (genome annotated by CSBL at Korea University).</title>
        <authorList>
            <person name="Ahn J."/>
        </authorList>
    </citation>
    <scope>NUCLEOTIDE SEQUENCE [LARGE SCALE GENOMIC DNA]</scope>
    <source>
        <strain evidence="10 11">ATCC 20962</strain>
    </source>
</reference>
<dbReference type="GO" id="GO:0020037">
    <property type="term" value="F:heme binding"/>
    <property type="evidence" value="ECO:0007669"/>
    <property type="project" value="InterPro"/>
</dbReference>
<dbReference type="InterPro" id="IPR047146">
    <property type="entry name" value="Cyt_P450_E_CYP52_fungi"/>
</dbReference>
<evidence type="ECO:0000256" key="8">
    <source>
        <dbReference type="RuleBase" id="RU000461"/>
    </source>
</evidence>
<dbReference type="InterPro" id="IPR036396">
    <property type="entry name" value="Cyt_P450_sf"/>
</dbReference>
<dbReference type="AlphaFoldDB" id="A0A367YBY1"/>
<evidence type="ECO:0000313" key="10">
    <source>
        <dbReference type="EMBL" id="RCK63366.1"/>
    </source>
</evidence>
<evidence type="ECO:0000256" key="9">
    <source>
        <dbReference type="SAM" id="Phobius"/>
    </source>
</evidence>
<comment type="cofactor">
    <cofactor evidence="1">
        <name>heme</name>
        <dbReference type="ChEBI" id="CHEBI:30413"/>
    </cofactor>
</comment>
<evidence type="ECO:0000256" key="5">
    <source>
        <dbReference type="ARBA" id="ARBA00023002"/>
    </source>
</evidence>
<keyword evidence="3 8" id="KW-0349">Heme</keyword>
<keyword evidence="5 8" id="KW-0560">Oxidoreductase</keyword>
<dbReference type="PROSITE" id="PS00086">
    <property type="entry name" value="CYTOCHROME_P450"/>
    <property type="match status" value="1"/>
</dbReference>